<accession>A0A2V2YXQ5</accession>
<feature type="transmembrane region" description="Helical" evidence="1">
    <location>
        <begin position="6"/>
        <end position="21"/>
    </location>
</feature>
<proteinExistence type="predicted"/>
<keyword evidence="1" id="KW-1133">Transmembrane helix</keyword>
<gene>
    <name evidence="2" type="ORF">DFQ01_103431</name>
</gene>
<organism evidence="2 3">
    <name type="scientific">Paenibacillus cellulosilyticus</name>
    <dbReference type="NCBI Taxonomy" id="375489"/>
    <lineage>
        <taxon>Bacteria</taxon>
        <taxon>Bacillati</taxon>
        <taxon>Bacillota</taxon>
        <taxon>Bacilli</taxon>
        <taxon>Bacillales</taxon>
        <taxon>Paenibacillaceae</taxon>
        <taxon>Paenibacillus</taxon>
    </lineage>
</organism>
<evidence type="ECO:0000313" key="3">
    <source>
        <dbReference type="Proteomes" id="UP000246635"/>
    </source>
</evidence>
<comment type="caution">
    <text evidence="2">The sequence shown here is derived from an EMBL/GenBank/DDBJ whole genome shotgun (WGS) entry which is preliminary data.</text>
</comment>
<keyword evidence="1" id="KW-0472">Membrane</keyword>
<dbReference type="AlphaFoldDB" id="A0A2V2YXQ5"/>
<dbReference type="EMBL" id="QGTQ01000003">
    <property type="protein sequence ID" value="PWW06527.1"/>
    <property type="molecule type" value="Genomic_DNA"/>
</dbReference>
<reference evidence="2 3" key="1">
    <citation type="submission" date="2018-05" db="EMBL/GenBank/DDBJ databases">
        <title>Genomic Encyclopedia of Type Strains, Phase III (KMG-III): the genomes of soil and plant-associated and newly described type strains.</title>
        <authorList>
            <person name="Whitman W."/>
        </authorList>
    </citation>
    <scope>NUCLEOTIDE SEQUENCE [LARGE SCALE GENOMIC DNA]</scope>
    <source>
        <strain evidence="2 3">CECT 5696</strain>
    </source>
</reference>
<protein>
    <submittedName>
        <fullName evidence="2">Uncharacterized protein</fullName>
    </submittedName>
</protein>
<sequence>MNCLVMLKGMLATMICFWIYMKETISRKQLRGDRRCSSFPGAYIGSWMWSKYMPHFIRDGCVIKKPLESSGQSSHYSLLPHCPLNRI</sequence>
<name>A0A2V2YXQ5_9BACL</name>
<dbReference type="Proteomes" id="UP000246635">
    <property type="component" value="Unassembled WGS sequence"/>
</dbReference>
<evidence type="ECO:0000313" key="2">
    <source>
        <dbReference type="EMBL" id="PWW06527.1"/>
    </source>
</evidence>
<evidence type="ECO:0000256" key="1">
    <source>
        <dbReference type="SAM" id="Phobius"/>
    </source>
</evidence>
<keyword evidence="3" id="KW-1185">Reference proteome</keyword>
<keyword evidence="1" id="KW-0812">Transmembrane</keyword>